<evidence type="ECO:0000256" key="10">
    <source>
        <dbReference type="PROSITE-ProRule" id="PRU10072"/>
    </source>
</evidence>
<evidence type="ECO:0000256" key="4">
    <source>
        <dbReference type="ARBA" id="ARBA00012030"/>
    </source>
</evidence>
<dbReference type="InterPro" id="IPR018085">
    <property type="entry name" value="Ura-DNA_Glyclase_AS"/>
</dbReference>
<evidence type="ECO:0000259" key="12">
    <source>
        <dbReference type="SMART" id="SM00986"/>
    </source>
</evidence>
<evidence type="ECO:0000256" key="7">
    <source>
        <dbReference type="ARBA" id="ARBA00022801"/>
    </source>
</evidence>
<dbReference type="NCBIfam" id="NF003588">
    <property type="entry name" value="PRK05254.1-1"/>
    <property type="match status" value="1"/>
</dbReference>
<dbReference type="SUPFAM" id="SSF52141">
    <property type="entry name" value="Uracil-DNA glycosylase-like"/>
    <property type="match status" value="1"/>
</dbReference>
<dbReference type="GO" id="GO:0004844">
    <property type="term" value="F:uracil DNA N-glycosylase activity"/>
    <property type="evidence" value="ECO:0007669"/>
    <property type="project" value="UniProtKB-UniRule"/>
</dbReference>
<dbReference type="HAMAP" id="MF_00148">
    <property type="entry name" value="UDG"/>
    <property type="match status" value="1"/>
</dbReference>
<keyword evidence="7 9" id="KW-0378">Hydrolase</keyword>
<sequence length="222" mass="25421">MVQIGNDWDEILKDEFAKEYYQNIRKFLVYEYNHHPVYPSMYDIFNALKYTPYHCVKVVILGQDPYHGKGQAHGLCFSVKKGVTPPPSLQNIFQELKNDVGCNIPSHGELTKWAKQGVLLLNTVLTVRGGQANSHANHGWEQLTDVIIQKLNEREEPIVFLLWGRNAKNKMALITNPAHLILSCAHPSPFSADYGFFGCRHFSKTNDFLKQHGQTPIDWQIE</sequence>
<dbReference type="NCBIfam" id="NF003589">
    <property type="entry name" value="PRK05254.1-2"/>
    <property type="match status" value="1"/>
</dbReference>
<comment type="caution">
    <text evidence="13">The sequence shown here is derived from an EMBL/GenBank/DDBJ whole genome shotgun (WGS) entry which is preliminary data.</text>
</comment>
<dbReference type="NCBIfam" id="NF003591">
    <property type="entry name" value="PRK05254.1-4"/>
    <property type="match status" value="1"/>
</dbReference>
<dbReference type="Pfam" id="PF03167">
    <property type="entry name" value="UDG"/>
    <property type="match status" value="1"/>
</dbReference>
<dbReference type="PANTHER" id="PTHR11264:SF0">
    <property type="entry name" value="URACIL-DNA GLYCOSYLASE"/>
    <property type="match status" value="1"/>
</dbReference>
<proteinExistence type="inferred from homology"/>
<dbReference type="Proteomes" id="UP000295773">
    <property type="component" value="Unassembled WGS sequence"/>
</dbReference>
<organism evidence="13 14">
    <name type="scientific">Longicatena caecimuris</name>
    <dbReference type="NCBI Taxonomy" id="1796635"/>
    <lineage>
        <taxon>Bacteria</taxon>
        <taxon>Bacillati</taxon>
        <taxon>Bacillota</taxon>
        <taxon>Erysipelotrichia</taxon>
        <taxon>Erysipelotrichales</taxon>
        <taxon>Erysipelotrichaceae</taxon>
        <taxon>Longicatena</taxon>
    </lineage>
</organism>
<gene>
    <name evidence="9" type="primary">ung</name>
    <name evidence="13" type="ORF">EDD61_12234</name>
</gene>
<evidence type="ECO:0000256" key="1">
    <source>
        <dbReference type="ARBA" id="ARBA00001400"/>
    </source>
</evidence>
<protein>
    <recommendedName>
        <fullName evidence="5 9">Uracil-DNA glycosylase</fullName>
        <shortName evidence="9">UDG</shortName>
        <ecNumber evidence="4 9">3.2.2.27</ecNumber>
    </recommendedName>
</protein>
<keyword evidence="9" id="KW-0963">Cytoplasm</keyword>
<reference evidence="13 14" key="1">
    <citation type="submission" date="2019-03" db="EMBL/GenBank/DDBJ databases">
        <title>Genomic Encyclopedia of Type Strains, Phase IV (KMG-IV): sequencing the most valuable type-strain genomes for metagenomic binning, comparative biology and taxonomic classification.</title>
        <authorList>
            <person name="Goeker M."/>
        </authorList>
    </citation>
    <scope>NUCLEOTIDE SEQUENCE [LARGE SCALE GENOMIC DNA]</scope>
    <source>
        <strain evidence="13 14">DSM 29481</strain>
    </source>
</reference>
<keyword evidence="6 9" id="KW-0227">DNA damage</keyword>
<name>A0A4R3T2R9_9FIRM</name>
<dbReference type="EC" id="3.2.2.27" evidence="4 9"/>
<evidence type="ECO:0000313" key="14">
    <source>
        <dbReference type="Proteomes" id="UP000295773"/>
    </source>
</evidence>
<dbReference type="Gene3D" id="3.40.470.10">
    <property type="entry name" value="Uracil-DNA glycosylase-like domain"/>
    <property type="match status" value="1"/>
</dbReference>
<evidence type="ECO:0000256" key="3">
    <source>
        <dbReference type="ARBA" id="ARBA00008184"/>
    </source>
</evidence>
<evidence type="ECO:0000256" key="2">
    <source>
        <dbReference type="ARBA" id="ARBA00002631"/>
    </source>
</evidence>
<dbReference type="PROSITE" id="PS00130">
    <property type="entry name" value="U_DNA_GLYCOSYLASE"/>
    <property type="match status" value="1"/>
</dbReference>
<evidence type="ECO:0000256" key="6">
    <source>
        <dbReference type="ARBA" id="ARBA00022763"/>
    </source>
</evidence>
<dbReference type="GO" id="GO:0005737">
    <property type="term" value="C:cytoplasm"/>
    <property type="evidence" value="ECO:0007669"/>
    <property type="project" value="UniProtKB-SubCell"/>
</dbReference>
<dbReference type="RefSeq" id="WP_132225482.1">
    <property type="nucleotide sequence ID" value="NZ_JANKBG010000021.1"/>
</dbReference>
<evidence type="ECO:0000313" key="13">
    <source>
        <dbReference type="EMBL" id="TCU55670.1"/>
    </source>
</evidence>
<dbReference type="GO" id="GO:0097510">
    <property type="term" value="P:base-excision repair, AP site formation via deaminated base removal"/>
    <property type="evidence" value="ECO:0007669"/>
    <property type="project" value="TreeGrafter"/>
</dbReference>
<dbReference type="InterPro" id="IPR005122">
    <property type="entry name" value="Uracil-DNA_glycosylase-like"/>
</dbReference>
<dbReference type="AlphaFoldDB" id="A0A4R3T2R9"/>
<accession>A0A4R3T2R9</accession>
<feature type="domain" description="Uracil-DNA glycosylase-like" evidence="12">
    <location>
        <begin position="49"/>
        <end position="209"/>
    </location>
</feature>
<evidence type="ECO:0000256" key="11">
    <source>
        <dbReference type="RuleBase" id="RU003780"/>
    </source>
</evidence>
<comment type="similarity">
    <text evidence="3 9 11">Belongs to the uracil-DNA glycosylase (UDG) superfamily. UNG family.</text>
</comment>
<evidence type="ECO:0000256" key="9">
    <source>
        <dbReference type="HAMAP-Rule" id="MF_00148"/>
    </source>
</evidence>
<evidence type="ECO:0000256" key="8">
    <source>
        <dbReference type="ARBA" id="ARBA00023204"/>
    </source>
</evidence>
<comment type="catalytic activity">
    <reaction evidence="1 9 11">
        <text>Hydrolyzes single-stranded DNA or mismatched double-stranded DNA and polynucleotides, releasing free uracil.</text>
        <dbReference type="EC" id="3.2.2.27"/>
    </reaction>
</comment>
<comment type="function">
    <text evidence="2 9 11">Excises uracil residues from the DNA which can arise as a result of misincorporation of dUMP residues by DNA polymerase or due to deamination of cytosine.</text>
</comment>
<dbReference type="SMART" id="SM00986">
    <property type="entry name" value="UDG"/>
    <property type="match status" value="1"/>
</dbReference>
<dbReference type="NCBIfam" id="TIGR00628">
    <property type="entry name" value="ung"/>
    <property type="match status" value="1"/>
</dbReference>
<dbReference type="NCBIfam" id="NF003592">
    <property type="entry name" value="PRK05254.1-5"/>
    <property type="match status" value="1"/>
</dbReference>
<dbReference type="PANTHER" id="PTHR11264">
    <property type="entry name" value="URACIL-DNA GLYCOSYLASE"/>
    <property type="match status" value="1"/>
</dbReference>
<dbReference type="InterPro" id="IPR002043">
    <property type="entry name" value="UDG_fam1"/>
</dbReference>
<dbReference type="SMART" id="SM00987">
    <property type="entry name" value="UreE_C"/>
    <property type="match status" value="1"/>
</dbReference>
<keyword evidence="8 9" id="KW-0234">DNA repair</keyword>
<dbReference type="FunFam" id="3.40.470.10:FF:000001">
    <property type="entry name" value="Uracil-DNA glycosylase"/>
    <property type="match status" value="1"/>
</dbReference>
<evidence type="ECO:0000256" key="5">
    <source>
        <dbReference type="ARBA" id="ARBA00018429"/>
    </source>
</evidence>
<dbReference type="InterPro" id="IPR036895">
    <property type="entry name" value="Uracil-DNA_glycosylase-like_sf"/>
</dbReference>
<feature type="active site" description="Proton acceptor" evidence="9 10">
    <location>
        <position position="64"/>
    </location>
</feature>
<comment type="subcellular location">
    <subcellularLocation>
        <location evidence="9">Cytoplasm</location>
    </subcellularLocation>
</comment>
<dbReference type="EMBL" id="SMBP01000022">
    <property type="protein sequence ID" value="TCU55670.1"/>
    <property type="molecule type" value="Genomic_DNA"/>
</dbReference>
<dbReference type="CDD" id="cd10027">
    <property type="entry name" value="UDG-F1-like"/>
    <property type="match status" value="1"/>
</dbReference>
<keyword evidence="14" id="KW-1185">Reference proteome</keyword>